<dbReference type="RefSeq" id="WP_311369044.1">
    <property type="nucleotide sequence ID" value="NZ_JAVRHX010000003.1"/>
</dbReference>
<dbReference type="Proteomes" id="UP001253545">
    <property type="component" value="Unassembled WGS sequence"/>
</dbReference>
<dbReference type="SUPFAM" id="SSF53067">
    <property type="entry name" value="Actin-like ATPase domain"/>
    <property type="match status" value="2"/>
</dbReference>
<dbReference type="Gene3D" id="3.30.420.40">
    <property type="match status" value="2"/>
</dbReference>
<evidence type="ECO:0000313" key="2">
    <source>
        <dbReference type="Proteomes" id="UP001253545"/>
    </source>
</evidence>
<comment type="caution">
    <text evidence="1">The sequence shown here is derived from an EMBL/GenBank/DDBJ whole genome shotgun (WGS) entry which is preliminary data.</text>
</comment>
<keyword evidence="2" id="KW-1185">Reference proteome</keyword>
<dbReference type="NCBIfam" id="TIGR01175">
    <property type="entry name" value="pilM"/>
    <property type="match status" value="1"/>
</dbReference>
<dbReference type="InterPro" id="IPR050696">
    <property type="entry name" value="FtsA/MreB"/>
</dbReference>
<dbReference type="InterPro" id="IPR043129">
    <property type="entry name" value="ATPase_NBD"/>
</dbReference>
<name>A0ABU2ZTE1_9ALTE</name>
<dbReference type="PANTHER" id="PTHR32432:SF3">
    <property type="entry name" value="ETHANOLAMINE UTILIZATION PROTEIN EUTJ"/>
    <property type="match status" value="1"/>
</dbReference>
<protein>
    <submittedName>
        <fullName evidence="1">Type IV pilus assembly protein PilM</fullName>
    </submittedName>
</protein>
<dbReference type="Gene3D" id="3.30.1490.300">
    <property type="match status" value="1"/>
</dbReference>
<dbReference type="Pfam" id="PF11104">
    <property type="entry name" value="PilM_2"/>
    <property type="match status" value="1"/>
</dbReference>
<reference evidence="1 2" key="1">
    <citation type="submission" date="2023-09" db="EMBL/GenBank/DDBJ databases">
        <authorList>
            <person name="Rey-Velasco X."/>
        </authorList>
    </citation>
    <scope>NUCLEOTIDE SEQUENCE [LARGE SCALE GENOMIC DNA]</scope>
    <source>
        <strain evidence="1 2">P117</strain>
    </source>
</reference>
<dbReference type="EMBL" id="JAVRHX010000003">
    <property type="protein sequence ID" value="MDT0595526.1"/>
    <property type="molecule type" value="Genomic_DNA"/>
</dbReference>
<gene>
    <name evidence="1" type="primary">pilM</name>
    <name evidence="1" type="ORF">RM552_11770</name>
</gene>
<dbReference type="PANTHER" id="PTHR32432">
    <property type="entry name" value="CELL DIVISION PROTEIN FTSA-RELATED"/>
    <property type="match status" value="1"/>
</dbReference>
<evidence type="ECO:0000313" key="1">
    <source>
        <dbReference type="EMBL" id="MDT0595526.1"/>
    </source>
</evidence>
<dbReference type="CDD" id="cd24049">
    <property type="entry name" value="ASKHA_NBD_PilM"/>
    <property type="match status" value="1"/>
</dbReference>
<proteinExistence type="predicted"/>
<accession>A0ABU2ZTE1</accession>
<dbReference type="PIRSF" id="PIRSF019169">
    <property type="entry name" value="PilM"/>
    <property type="match status" value="1"/>
</dbReference>
<sequence length="355" mass="39221">MKSLFSKKAKTIIGLDIGTKYIKAVSLDVKGGATEVVGIACEPILGNAFTERELKDFDAVSIALKKVKNSLKVNSKACALAVSGSSVICKLVYMEPDQTDFELESQIELEADSLIPYPLSEVYLDFEELRPSATHTGKVEVLLSAAHRDLVDSRITVVREALFDPKIIDVETNALGESFINQLDDDEDEQIICCVNVGATLLQLSVVQNQEVIYTKEHAFGLNKLNQDLSLIFGVEIQEVETQLANGTAPEEWLVQSVPGFIASLQQQIQRSLQMYTATTHKKMPNRLFLAGGIANLPNVCEELEKELSLDVSLFNPFKKMKLSDKLDAERLYSLAPQLTIAVGLATRELEAWQK</sequence>
<organism evidence="1 2">
    <name type="scientific">Glaciecola petra</name>
    <dbReference type="NCBI Taxonomy" id="3075602"/>
    <lineage>
        <taxon>Bacteria</taxon>
        <taxon>Pseudomonadati</taxon>
        <taxon>Pseudomonadota</taxon>
        <taxon>Gammaproteobacteria</taxon>
        <taxon>Alteromonadales</taxon>
        <taxon>Alteromonadaceae</taxon>
        <taxon>Glaciecola</taxon>
    </lineage>
</organism>
<dbReference type="InterPro" id="IPR005883">
    <property type="entry name" value="PilM"/>
</dbReference>